<protein>
    <recommendedName>
        <fullName evidence="1">Amidase domain-containing protein</fullName>
    </recommendedName>
</protein>
<evidence type="ECO:0000313" key="2">
    <source>
        <dbReference type="EMBL" id="TPX12799.1"/>
    </source>
</evidence>
<dbReference type="Gene3D" id="3.90.1300.10">
    <property type="entry name" value="Amidase signature (AS) domain"/>
    <property type="match status" value="1"/>
</dbReference>
<sequence length="217" mass="23744">MGMLFYHSTFLLPDNGRFRNATDLDDGNESRKDGHVCSSVPIRAGMTVGCLYLVYDDFSPAKPPDKAVPAMQAVLRRTLRTLTRIRKPLPVLVFIAMAAVAKFFFSRAPSIPSLLEISLEDIKIGLEQGTFTATDLVNAYIQRAKEVDHVYRSVLEFNPDALSIARDLDEKARASGGKGPLHGVPILLKDNIVTLDSMEATAGSYALKGAKPGHELQ</sequence>
<name>A0A507B610_9PEZI</name>
<dbReference type="AlphaFoldDB" id="A0A507B610"/>
<feature type="domain" description="Amidase" evidence="1">
    <location>
        <begin position="135"/>
        <end position="211"/>
    </location>
</feature>
<dbReference type="OrthoDB" id="566138at2759"/>
<dbReference type="STRING" id="1093900.A0A507B610"/>
<dbReference type="InterPro" id="IPR023631">
    <property type="entry name" value="Amidase_dom"/>
</dbReference>
<evidence type="ECO:0000313" key="3">
    <source>
        <dbReference type="Proteomes" id="UP000319257"/>
    </source>
</evidence>
<dbReference type="Proteomes" id="UP000319257">
    <property type="component" value="Unassembled WGS sequence"/>
</dbReference>
<dbReference type="InterPro" id="IPR036928">
    <property type="entry name" value="AS_sf"/>
</dbReference>
<gene>
    <name evidence="2" type="ORF">E0L32_006679</name>
</gene>
<keyword evidence="3" id="KW-1185">Reference proteome</keyword>
<organism evidence="2 3">
    <name type="scientific">Thyridium curvatum</name>
    <dbReference type="NCBI Taxonomy" id="1093900"/>
    <lineage>
        <taxon>Eukaryota</taxon>
        <taxon>Fungi</taxon>
        <taxon>Dikarya</taxon>
        <taxon>Ascomycota</taxon>
        <taxon>Pezizomycotina</taxon>
        <taxon>Sordariomycetes</taxon>
        <taxon>Sordariomycetidae</taxon>
        <taxon>Thyridiales</taxon>
        <taxon>Thyridiaceae</taxon>
        <taxon>Thyridium</taxon>
    </lineage>
</organism>
<dbReference type="InParanoid" id="A0A507B610"/>
<dbReference type="EMBL" id="SKBQ01000039">
    <property type="protein sequence ID" value="TPX12799.1"/>
    <property type="molecule type" value="Genomic_DNA"/>
</dbReference>
<dbReference type="SUPFAM" id="SSF75304">
    <property type="entry name" value="Amidase signature (AS) enzymes"/>
    <property type="match status" value="1"/>
</dbReference>
<comment type="caution">
    <text evidence="2">The sequence shown here is derived from an EMBL/GenBank/DDBJ whole genome shotgun (WGS) entry which is preliminary data.</text>
</comment>
<dbReference type="PANTHER" id="PTHR42678">
    <property type="entry name" value="AMIDASE"/>
    <property type="match status" value="1"/>
</dbReference>
<reference evidence="2 3" key="1">
    <citation type="submission" date="2019-06" db="EMBL/GenBank/DDBJ databases">
        <title>Draft genome sequence of the filamentous fungus Phialemoniopsis curvata isolated from diesel fuel.</title>
        <authorList>
            <person name="Varaljay V.A."/>
            <person name="Lyon W.J."/>
            <person name="Crouch A.L."/>
            <person name="Drake C.E."/>
            <person name="Hollomon J.M."/>
            <person name="Nadeau L.J."/>
            <person name="Nunn H.S."/>
            <person name="Stevenson B.S."/>
            <person name="Bojanowski C.L."/>
            <person name="Crookes-Goodson W.J."/>
        </authorList>
    </citation>
    <scope>NUCLEOTIDE SEQUENCE [LARGE SCALE GENOMIC DNA]</scope>
    <source>
        <strain evidence="2 3">D216</strain>
    </source>
</reference>
<dbReference type="GeneID" id="41974126"/>
<evidence type="ECO:0000259" key="1">
    <source>
        <dbReference type="Pfam" id="PF01425"/>
    </source>
</evidence>
<accession>A0A507B610</accession>
<dbReference type="RefSeq" id="XP_030994510.1">
    <property type="nucleotide sequence ID" value="XM_031141338.1"/>
</dbReference>
<dbReference type="PANTHER" id="PTHR42678:SF34">
    <property type="entry name" value="OS04G0183300 PROTEIN"/>
    <property type="match status" value="1"/>
</dbReference>
<dbReference type="Pfam" id="PF01425">
    <property type="entry name" value="Amidase"/>
    <property type="match status" value="1"/>
</dbReference>
<proteinExistence type="predicted"/>